<comment type="subcellular location">
    <subcellularLocation>
        <location evidence="1">Cell membrane</location>
        <topology evidence="1">Multi-pass membrane protein</topology>
    </subcellularLocation>
</comment>
<evidence type="ECO:0000256" key="1">
    <source>
        <dbReference type="ARBA" id="ARBA00004651"/>
    </source>
</evidence>
<evidence type="ECO:0000313" key="12">
    <source>
        <dbReference type="Proteomes" id="UP001501757"/>
    </source>
</evidence>
<keyword evidence="5 8" id="KW-0812">Transmembrane</keyword>
<comment type="similarity">
    <text evidence="2">Belongs to the ABC-4 integral membrane protein family. LolC/E subfamily.</text>
</comment>
<evidence type="ECO:0000256" key="5">
    <source>
        <dbReference type="ARBA" id="ARBA00022692"/>
    </source>
</evidence>
<dbReference type="Proteomes" id="UP001501757">
    <property type="component" value="Unassembled WGS sequence"/>
</dbReference>
<dbReference type="PANTHER" id="PTHR30489">
    <property type="entry name" value="LIPOPROTEIN-RELEASING SYSTEM TRANSMEMBRANE PROTEIN LOLE"/>
    <property type="match status" value="1"/>
</dbReference>
<dbReference type="NCBIfam" id="TIGR02212">
    <property type="entry name" value="lolCE"/>
    <property type="match status" value="1"/>
</dbReference>
<keyword evidence="11" id="KW-0449">Lipoprotein</keyword>
<keyword evidence="4" id="KW-1003">Cell membrane</keyword>
<organism evidence="11 12">
    <name type="scientific">Bowmanella denitrificans</name>
    <dbReference type="NCBI Taxonomy" id="366582"/>
    <lineage>
        <taxon>Bacteria</taxon>
        <taxon>Pseudomonadati</taxon>
        <taxon>Pseudomonadota</taxon>
        <taxon>Gammaproteobacteria</taxon>
        <taxon>Alteromonadales</taxon>
        <taxon>Alteromonadaceae</taxon>
        <taxon>Bowmanella</taxon>
    </lineage>
</organism>
<keyword evidence="3" id="KW-0813">Transport</keyword>
<accession>A0ABP3GLZ5</accession>
<feature type="domain" description="ABC3 transporter permease C-terminal" evidence="9">
    <location>
        <begin position="277"/>
        <end position="410"/>
    </location>
</feature>
<evidence type="ECO:0000256" key="7">
    <source>
        <dbReference type="ARBA" id="ARBA00023136"/>
    </source>
</evidence>
<feature type="domain" description="MacB-like periplasmic core" evidence="10">
    <location>
        <begin position="32"/>
        <end position="170"/>
    </location>
</feature>
<feature type="transmembrane region" description="Helical" evidence="8">
    <location>
        <begin position="317"/>
        <end position="346"/>
    </location>
</feature>
<sequence length="416" mass="45320">MSANWRLSCQLAWRFRRSRGQSGYTSFISASSTVGIALGCFVMILLLSVMNGFERELKDRLLAVLPHGELIAVSPEGIQDWRTQVAQLSADSRVQYVAPITKMAAMVRNAGKMSAVEVTGISPDFARASRISLMTDSQHWQRFADNPNSILLGKGIMRKLGVDVGQKVQLLMPQQGDASSFKPPKSVWFDVAGAAGIGGELVDNHLALVHLDKASDILGVASGAQGLEFGFSDPYRAPYLMRELGMAFEQYVYISDWTRTHGHLYQDIQLVRAVVYLALTLLIAVACFNIVSTLVMAVNEKRREIAMLKTMGARDNLIVRAFMLQGLFNGLIGTAFGVILGALVAWKLSALAKGWETLTGITLLSGDIYFIDFLPSQLNPVEVLLTAAIALGLSVLATLYPAFKAARIEPAKVLGH</sequence>
<evidence type="ECO:0000313" key="11">
    <source>
        <dbReference type="EMBL" id="GAA0349375.1"/>
    </source>
</evidence>
<feature type="transmembrane region" description="Helical" evidence="8">
    <location>
        <begin position="383"/>
        <end position="403"/>
    </location>
</feature>
<dbReference type="Pfam" id="PF02687">
    <property type="entry name" value="FtsX"/>
    <property type="match status" value="1"/>
</dbReference>
<dbReference type="Pfam" id="PF12704">
    <property type="entry name" value="MacB_PCD"/>
    <property type="match status" value="1"/>
</dbReference>
<keyword evidence="6 8" id="KW-1133">Transmembrane helix</keyword>
<comment type="caution">
    <text evidence="11">The sequence shown here is derived from an EMBL/GenBank/DDBJ whole genome shotgun (WGS) entry which is preliminary data.</text>
</comment>
<proteinExistence type="inferred from homology"/>
<keyword evidence="7 8" id="KW-0472">Membrane</keyword>
<dbReference type="InterPro" id="IPR011925">
    <property type="entry name" value="LolCE_TM"/>
</dbReference>
<evidence type="ECO:0000259" key="10">
    <source>
        <dbReference type="Pfam" id="PF12704"/>
    </source>
</evidence>
<dbReference type="PANTHER" id="PTHR30489:SF0">
    <property type="entry name" value="LIPOPROTEIN-RELEASING SYSTEM TRANSMEMBRANE PROTEIN LOLE"/>
    <property type="match status" value="1"/>
</dbReference>
<dbReference type="InterPro" id="IPR025857">
    <property type="entry name" value="MacB_PCD"/>
</dbReference>
<keyword evidence="12" id="KW-1185">Reference proteome</keyword>
<evidence type="ECO:0000256" key="3">
    <source>
        <dbReference type="ARBA" id="ARBA00022448"/>
    </source>
</evidence>
<gene>
    <name evidence="11" type="primary">lolE</name>
    <name evidence="11" type="ORF">GCM10009092_12210</name>
</gene>
<reference evidence="12" key="1">
    <citation type="journal article" date="2019" name="Int. J. Syst. Evol. Microbiol.">
        <title>The Global Catalogue of Microorganisms (GCM) 10K type strain sequencing project: providing services to taxonomists for standard genome sequencing and annotation.</title>
        <authorList>
            <consortium name="The Broad Institute Genomics Platform"/>
            <consortium name="The Broad Institute Genome Sequencing Center for Infectious Disease"/>
            <person name="Wu L."/>
            <person name="Ma J."/>
        </authorList>
    </citation>
    <scope>NUCLEOTIDE SEQUENCE [LARGE SCALE GENOMIC DNA]</scope>
    <source>
        <strain evidence="12">JCM 13378</strain>
    </source>
</reference>
<dbReference type="RefSeq" id="WP_343842970.1">
    <property type="nucleotide sequence ID" value="NZ_BAAAEI010000006.1"/>
</dbReference>
<dbReference type="InterPro" id="IPR051447">
    <property type="entry name" value="Lipoprotein-release_system"/>
</dbReference>
<evidence type="ECO:0000256" key="6">
    <source>
        <dbReference type="ARBA" id="ARBA00022989"/>
    </source>
</evidence>
<name>A0ABP3GLZ5_9ALTE</name>
<feature type="transmembrane region" description="Helical" evidence="8">
    <location>
        <begin position="24"/>
        <end position="50"/>
    </location>
</feature>
<evidence type="ECO:0000259" key="9">
    <source>
        <dbReference type="Pfam" id="PF02687"/>
    </source>
</evidence>
<dbReference type="EMBL" id="BAAAEI010000006">
    <property type="protein sequence ID" value="GAA0349375.1"/>
    <property type="molecule type" value="Genomic_DNA"/>
</dbReference>
<evidence type="ECO:0000256" key="2">
    <source>
        <dbReference type="ARBA" id="ARBA00005236"/>
    </source>
</evidence>
<evidence type="ECO:0000256" key="4">
    <source>
        <dbReference type="ARBA" id="ARBA00022475"/>
    </source>
</evidence>
<protein>
    <submittedName>
        <fullName evidence="11">Lipoprotein-releasing ABC transporter permease subunit LolE</fullName>
    </submittedName>
</protein>
<dbReference type="InterPro" id="IPR003838">
    <property type="entry name" value="ABC3_permease_C"/>
</dbReference>
<feature type="transmembrane region" description="Helical" evidence="8">
    <location>
        <begin position="273"/>
        <end position="296"/>
    </location>
</feature>
<evidence type="ECO:0000256" key="8">
    <source>
        <dbReference type="SAM" id="Phobius"/>
    </source>
</evidence>